<evidence type="ECO:0000313" key="3">
    <source>
        <dbReference type="Proteomes" id="UP000199236"/>
    </source>
</evidence>
<evidence type="ECO:0000256" key="1">
    <source>
        <dbReference type="SAM" id="Phobius"/>
    </source>
</evidence>
<dbReference type="EMBL" id="FOVR01000011">
    <property type="protein sequence ID" value="SFO70955.1"/>
    <property type="molecule type" value="Genomic_DNA"/>
</dbReference>
<feature type="transmembrane region" description="Helical" evidence="1">
    <location>
        <begin position="55"/>
        <end position="75"/>
    </location>
</feature>
<sequence length="80" mass="8180">MSVKPFVIGALVFAVCEYLAYVAYSGETLGVSGRRGRAIADLVNWLVAKVGSMPAAGILAVAGLLLALIAFKAAVRKAAA</sequence>
<keyword evidence="1" id="KW-0472">Membrane</keyword>
<name>A0A1I5JDS8_9HYPH</name>
<reference evidence="2 3" key="1">
    <citation type="submission" date="2016-10" db="EMBL/GenBank/DDBJ databases">
        <authorList>
            <person name="de Groot N.N."/>
        </authorList>
    </citation>
    <scope>NUCLEOTIDE SEQUENCE [LARGE SCALE GENOMIC DNA]</scope>
    <source>
        <strain evidence="2 3">CGMCC 1.9157</strain>
    </source>
</reference>
<dbReference type="AlphaFoldDB" id="A0A1I5JDS8"/>
<dbReference type="RefSeq" id="WP_090074597.1">
    <property type="nucleotide sequence ID" value="NZ_FOVR01000011.1"/>
</dbReference>
<keyword evidence="3" id="KW-1185">Reference proteome</keyword>
<keyword evidence="1" id="KW-0812">Transmembrane</keyword>
<protein>
    <submittedName>
        <fullName evidence="2">Uncharacterized protein</fullName>
    </submittedName>
</protein>
<accession>A0A1I5JDS8</accession>
<organism evidence="2 3">
    <name type="scientific">Cohaesibacter marisflavi</name>
    <dbReference type="NCBI Taxonomy" id="655353"/>
    <lineage>
        <taxon>Bacteria</taxon>
        <taxon>Pseudomonadati</taxon>
        <taxon>Pseudomonadota</taxon>
        <taxon>Alphaproteobacteria</taxon>
        <taxon>Hyphomicrobiales</taxon>
        <taxon>Cohaesibacteraceae</taxon>
    </lineage>
</organism>
<gene>
    <name evidence="2" type="ORF">SAMN04488056_111103</name>
</gene>
<dbReference type="Proteomes" id="UP000199236">
    <property type="component" value="Unassembled WGS sequence"/>
</dbReference>
<proteinExistence type="predicted"/>
<evidence type="ECO:0000313" key="2">
    <source>
        <dbReference type="EMBL" id="SFO70955.1"/>
    </source>
</evidence>
<keyword evidence="1" id="KW-1133">Transmembrane helix</keyword>